<sequence length="168" mass="19550">MPDFSSNPTPENPSSQAPCTCGVCQRIAQTRQGKNPYFVRELETGYVVIGDHQRFPGYSLFLCKQHATELHFLEKDFRDKFLQEMALTAEAVYRAFQPDKLNYELLGAGNNKHMHWHFYPRREHDTPAPGPVWQLSASELYDPAWLPSPEELDRMKKRLNEELDRLLL</sequence>
<name>A0A9D2NF57_9FIRM</name>
<evidence type="ECO:0000256" key="1">
    <source>
        <dbReference type="PROSITE-ProRule" id="PRU00464"/>
    </source>
</evidence>
<evidence type="ECO:0000313" key="3">
    <source>
        <dbReference type="EMBL" id="HJC24341.1"/>
    </source>
</evidence>
<feature type="domain" description="HIT" evidence="2">
    <location>
        <begin position="26"/>
        <end position="128"/>
    </location>
</feature>
<dbReference type="GO" id="GO:0003824">
    <property type="term" value="F:catalytic activity"/>
    <property type="evidence" value="ECO:0007669"/>
    <property type="project" value="InterPro"/>
</dbReference>
<proteinExistence type="predicted"/>
<dbReference type="Gene3D" id="3.30.428.10">
    <property type="entry name" value="HIT-like"/>
    <property type="match status" value="1"/>
</dbReference>
<dbReference type="EMBL" id="DWWS01000041">
    <property type="protein sequence ID" value="HJC24341.1"/>
    <property type="molecule type" value="Genomic_DNA"/>
</dbReference>
<dbReference type="PROSITE" id="PS51084">
    <property type="entry name" value="HIT_2"/>
    <property type="match status" value="1"/>
</dbReference>
<comment type="caution">
    <text evidence="3">The sequence shown here is derived from an EMBL/GenBank/DDBJ whole genome shotgun (WGS) entry which is preliminary data.</text>
</comment>
<dbReference type="Pfam" id="PF01230">
    <property type="entry name" value="HIT"/>
    <property type="match status" value="1"/>
</dbReference>
<dbReference type="AlphaFoldDB" id="A0A9D2NF57"/>
<organism evidence="3 4">
    <name type="scientific">Candidatus Eisenbergiella merdavium</name>
    <dbReference type="NCBI Taxonomy" id="2838551"/>
    <lineage>
        <taxon>Bacteria</taxon>
        <taxon>Bacillati</taxon>
        <taxon>Bacillota</taxon>
        <taxon>Clostridia</taxon>
        <taxon>Lachnospirales</taxon>
        <taxon>Lachnospiraceae</taxon>
        <taxon>Eisenbergiella</taxon>
    </lineage>
</organism>
<dbReference type="InterPro" id="IPR036265">
    <property type="entry name" value="HIT-like_sf"/>
</dbReference>
<gene>
    <name evidence="3" type="ORF">H9761_11635</name>
</gene>
<protein>
    <submittedName>
        <fullName evidence="3">HIT family protein</fullName>
    </submittedName>
</protein>
<dbReference type="InterPro" id="IPR011146">
    <property type="entry name" value="HIT-like"/>
</dbReference>
<feature type="short sequence motif" description="Histidine triad motif" evidence="1">
    <location>
        <begin position="113"/>
        <end position="117"/>
    </location>
</feature>
<reference evidence="3" key="1">
    <citation type="journal article" date="2021" name="PeerJ">
        <title>Extensive microbial diversity within the chicken gut microbiome revealed by metagenomics and culture.</title>
        <authorList>
            <person name="Gilroy R."/>
            <person name="Ravi A."/>
            <person name="Getino M."/>
            <person name="Pursley I."/>
            <person name="Horton D.L."/>
            <person name="Alikhan N.F."/>
            <person name="Baker D."/>
            <person name="Gharbi K."/>
            <person name="Hall N."/>
            <person name="Watson M."/>
            <person name="Adriaenssens E.M."/>
            <person name="Foster-Nyarko E."/>
            <person name="Jarju S."/>
            <person name="Secka A."/>
            <person name="Antonio M."/>
            <person name="Oren A."/>
            <person name="Chaudhuri R.R."/>
            <person name="La Ragione R."/>
            <person name="Hildebrand F."/>
            <person name="Pallen M.J."/>
        </authorList>
    </citation>
    <scope>NUCLEOTIDE SEQUENCE</scope>
    <source>
        <strain evidence="3">USAMLcec2-132</strain>
    </source>
</reference>
<reference evidence="3" key="2">
    <citation type="submission" date="2021-04" db="EMBL/GenBank/DDBJ databases">
        <authorList>
            <person name="Gilroy R."/>
        </authorList>
    </citation>
    <scope>NUCLEOTIDE SEQUENCE</scope>
    <source>
        <strain evidence="3">USAMLcec2-132</strain>
    </source>
</reference>
<evidence type="ECO:0000313" key="4">
    <source>
        <dbReference type="Proteomes" id="UP000823891"/>
    </source>
</evidence>
<dbReference type="Proteomes" id="UP000823891">
    <property type="component" value="Unassembled WGS sequence"/>
</dbReference>
<dbReference type="SUPFAM" id="SSF54197">
    <property type="entry name" value="HIT-like"/>
    <property type="match status" value="1"/>
</dbReference>
<evidence type="ECO:0000259" key="2">
    <source>
        <dbReference type="PROSITE" id="PS51084"/>
    </source>
</evidence>
<accession>A0A9D2NF57</accession>